<feature type="domain" description="YCII-related" evidence="2">
    <location>
        <begin position="1"/>
        <end position="113"/>
    </location>
</feature>
<dbReference type="InterPro" id="IPR005545">
    <property type="entry name" value="YCII"/>
</dbReference>
<evidence type="ECO:0000256" key="1">
    <source>
        <dbReference type="ARBA" id="ARBA00007689"/>
    </source>
</evidence>
<dbReference type="InterPro" id="IPR011008">
    <property type="entry name" value="Dimeric_a/b-barrel"/>
</dbReference>
<evidence type="ECO:0000313" key="3">
    <source>
        <dbReference type="EMBL" id="QZN99239.1"/>
    </source>
</evidence>
<comment type="similarity">
    <text evidence="1">Belongs to the YciI family.</text>
</comment>
<sequence>MLYAVLCYHSEATVTSWSKEEDEAVMEKLQGVKRQLAAEGKLGPNARLLPTTAATTLRKSVEPPLVIDGPFAETKEQLLGFYILDVASLEEALDAARALGKVNPGGSYEIRPVGYYDPATLEPARDPVP</sequence>
<dbReference type="Pfam" id="PF03795">
    <property type="entry name" value="YCII"/>
    <property type="match status" value="1"/>
</dbReference>
<keyword evidence="4" id="KW-1185">Reference proteome</keyword>
<dbReference type="PANTHER" id="PTHR35174">
    <property type="entry name" value="BLL7171 PROTEIN-RELATED"/>
    <property type="match status" value="1"/>
</dbReference>
<accession>A0A9E6UP17</accession>
<evidence type="ECO:0000313" key="4">
    <source>
        <dbReference type="Proteomes" id="UP000825701"/>
    </source>
</evidence>
<dbReference type="Gene3D" id="3.30.70.1060">
    <property type="entry name" value="Dimeric alpha+beta barrel"/>
    <property type="match status" value="1"/>
</dbReference>
<dbReference type="SUPFAM" id="SSF54909">
    <property type="entry name" value="Dimeric alpha+beta barrel"/>
    <property type="match status" value="1"/>
</dbReference>
<gene>
    <name evidence="3" type="ORF">K6K41_20880</name>
</gene>
<name>A0A9E6UP17_9HYPH</name>
<proteinExistence type="inferred from homology"/>
<evidence type="ECO:0000259" key="2">
    <source>
        <dbReference type="Pfam" id="PF03795"/>
    </source>
</evidence>
<dbReference type="EMBL" id="CP081869">
    <property type="protein sequence ID" value="QZN99239.1"/>
    <property type="molecule type" value="Genomic_DNA"/>
</dbReference>
<dbReference type="Proteomes" id="UP000825701">
    <property type="component" value="Chromosome"/>
</dbReference>
<reference evidence="3" key="1">
    <citation type="submission" date="2021-08" db="EMBL/GenBank/DDBJ databases">
        <authorList>
            <person name="Zhang H."/>
            <person name="Xu M."/>
            <person name="Yu Z."/>
            <person name="Yang L."/>
            <person name="Cai Y."/>
        </authorList>
    </citation>
    <scope>NUCLEOTIDE SEQUENCE</scope>
    <source>
        <strain evidence="3">CHL1</strain>
    </source>
</reference>
<dbReference type="PANTHER" id="PTHR35174:SF3">
    <property type="entry name" value="BLL7171 PROTEIN"/>
    <property type="match status" value="1"/>
</dbReference>
<dbReference type="AlphaFoldDB" id="A0A9E6UP17"/>
<protein>
    <submittedName>
        <fullName evidence="3">YciI family protein</fullName>
    </submittedName>
</protein>
<dbReference type="RefSeq" id="WP_261402284.1">
    <property type="nucleotide sequence ID" value="NZ_CP081869.1"/>
</dbReference>
<organism evidence="3 4">
    <name type="scientific">Chenggangzhangella methanolivorans</name>
    <dbReference type="NCBI Taxonomy" id="1437009"/>
    <lineage>
        <taxon>Bacteria</taxon>
        <taxon>Pseudomonadati</taxon>
        <taxon>Pseudomonadota</taxon>
        <taxon>Alphaproteobacteria</taxon>
        <taxon>Hyphomicrobiales</taxon>
        <taxon>Methylopilaceae</taxon>
        <taxon>Chenggangzhangella</taxon>
    </lineage>
</organism>
<dbReference type="KEGG" id="cmet:K6K41_20880"/>